<evidence type="ECO:0000313" key="3">
    <source>
        <dbReference type="Proteomes" id="UP000612282"/>
    </source>
</evidence>
<feature type="transmembrane region" description="Helical" evidence="1">
    <location>
        <begin position="73"/>
        <end position="95"/>
    </location>
</feature>
<accession>A0ABQ3XEY6</accession>
<proteinExistence type="predicted"/>
<sequence>MNSDLPLIVASGVAVVTPALMTLIGFVRHLMSGGDAGVAAGARNTVNYGVTGLVAVGFVVGTTWLFLDGLGKKGAVAGTAVLVLLGLGPVLPVALPRRAERPVIWLAALWLPAAERAEFREQTRAMLTRATGLQRTGYLYDLLTRALAMGIRRRRTVRAADKPGDDETLEY</sequence>
<keyword evidence="1" id="KW-0472">Membrane</keyword>
<reference evidence="2 3" key="1">
    <citation type="submission" date="2021-01" db="EMBL/GenBank/DDBJ databases">
        <title>Whole genome shotgun sequence of Actinoplanes couchii NBRC 106145.</title>
        <authorList>
            <person name="Komaki H."/>
            <person name="Tamura T."/>
        </authorList>
    </citation>
    <scope>NUCLEOTIDE SEQUENCE [LARGE SCALE GENOMIC DNA]</scope>
    <source>
        <strain evidence="2 3">NBRC 106145</strain>
    </source>
</reference>
<keyword evidence="3" id="KW-1185">Reference proteome</keyword>
<organism evidence="2 3">
    <name type="scientific">Actinoplanes couchii</name>
    <dbReference type="NCBI Taxonomy" id="403638"/>
    <lineage>
        <taxon>Bacteria</taxon>
        <taxon>Bacillati</taxon>
        <taxon>Actinomycetota</taxon>
        <taxon>Actinomycetes</taxon>
        <taxon>Micromonosporales</taxon>
        <taxon>Micromonosporaceae</taxon>
        <taxon>Actinoplanes</taxon>
    </lineage>
</organism>
<comment type="caution">
    <text evidence="2">The sequence shown here is derived from an EMBL/GenBank/DDBJ whole genome shotgun (WGS) entry which is preliminary data.</text>
</comment>
<name>A0ABQ3XEY6_9ACTN</name>
<dbReference type="Proteomes" id="UP000612282">
    <property type="component" value="Unassembled WGS sequence"/>
</dbReference>
<protein>
    <submittedName>
        <fullName evidence="2">Uncharacterized protein</fullName>
    </submittedName>
</protein>
<dbReference type="RefSeq" id="WP_203799248.1">
    <property type="nucleotide sequence ID" value="NZ_BAAAQE010000094.1"/>
</dbReference>
<feature type="transmembrane region" description="Helical" evidence="1">
    <location>
        <begin position="48"/>
        <end position="67"/>
    </location>
</feature>
<feature type="transmembrane region" description="Helical" evidence="1">
    <location>
        <begin position="6"/>
        <end position="27"/>
    </location>
</feature>
<evidence type="ECO:0000256" key="1">
    <source>
        <dbReference type="SAM" id="Phobius"/>
    </source>
</evidence>
<dbReference type="EMBL" id="BOMG01000064">
    <property type="protein sequence ID" value="GID57058.1"/>
    <property type="molecule type" value="Genomic_DNA"/>
</dbReference>
<keyword evidence="1" id="KW-0812">Transmembrane</keyword>
<keyword evidence="1" id="KW-1133">Transmembrane helix</keyword>
<gene>
    <name evidence="2" type="ORF">Aco03nite_054620</name>
</gene>
<evidence type="ECO:0000313" key="2">
    <source>
        <dbReference type="EMBL" id="GID57058.1"/>
    </source>
</evidence>